<dbReference type="Proteomes" id="UP000887540">
    <property type="component" value="Unplaced"/>
</dbReference>
<evidence type="ECO:0000313" key="1">
    <source>
        <dbReference type="Proteomes" id="UP000887540"/>
    </source>
</evidence>
<protein>
    <submittedName>
        <fullName evidence="2">SnoaL-like domain-containing protein</fullName>
    </submittedName>
</protein>
<dbReference type="InterPro" id="IPR032710">
    <property type="entry name" value="NTF2-like_dom_sf"/>
</dbReference>
<sequence length="116" mass="12913">MADIASAKKLLEDFEAAFATGDTAKLRSKFTLDATAVNTGKGEWHGAEIDGLLAGFMQQSKKIKFNIEKVDSTPDFEIVVKGDFTLDDGPDKYPYILFYKKQGDGSYLIVKDEFQF</sequence>
<evidence type="ECO:0000313" key="2">
    <source>
        <dbReference type="WBParaSite" id="ACRNAN_scaffold17997.g30034.t1"/>
    </source>
</evidence>
<dbReference type="Gene3D" id="3.10.450.50">
    <property type="match status" value="1"/>
</dbReference>
<dbReference type="SUPFAM" id="SSF54427">
    <property type="entry name" value="NTF2-like"/>
    <property type="match status" value="1"/>
</dbReference>
<keyword evidence="1" id="KW-1185">Reference proteome</keyword>
<accession>A0A914D3R3</accession>
<reference evidence="2" key="1">
    <citation type="submission" date="2022-11" db="UniProtKB">
        <authorList>
            <consortium name="WormBaseParasite"/>
        </authorList>
    </citation>
    <scope>IDENTIFICATION</scope>
</reference>
<name>A0A914D3R3_9BILA</name>
<dbReference type="WBParaSite" id="ACRNAN_scaffold17997.g30034.t1">
    <property type="protein sequence ID" value="ACRNAN_scaffold17997.g30034.t1"/>
    <property type="gene ID" value="ACRNAN_scaffold17997.g30034"/>
</dbReference>
<dbReference type="AlphaFoldDB" id="A0A914D3R3"/>
<proteinExistence type="predicted"/>
<organism evidence="1 2">
    <name type="scientific">Acrobeloides nanus</name>
    <dbReference type="NCBI Taxonomy" id="290746"/>
    <lineage>
        <taxon>Eukaryota</taxon>
        <taxon>Metazoa</taxon>
        <taxon>Ecdysozoa</taxon>
        <taxon>Nematoda</taxon>
        <taxon>Chromadorea</taxon>
        <taxon>Rhabditida</taxon>
        <taxon>Tylenchina</taxon>
        <taxon>Cephalobomorpha</taxon>
        <taxon>Cephaloboidea</taxon>
        <taxon>Cephalobidae</taxon>
        <taxon>Acrobeloides</taxon>
    </lineage>
</organism>